<dbReference type="SMART" id="SM00849">
    <property type="entry name" value="Lactamase_B"/>
    <property type="match status" value="1"/>
</dbReference>
<dbReference type="InterPro" id="IPR036866">
    <property type="entry name" value="RibonucZ/Hydroxyglut_hydro"/>
</dbReference>
<dbReference type="PANTHER" id="PTHR42773:SF1">
    <property type="entry name" value="METALLO-BETA-LACTAMASE FAMILY PROTEIN"/>
    <property type="match status" value="1"/>
</dbReference>
<dbReference type="InterPro" id="IPR001279">
    <property type="entry name" value="Metallo-B-lactamas"/>
</dbReference>
<dbReference type="PANTHER" id="PTHR42773">
    <property type="entry name" value="METALLO-BETA-LACTAMASE-RELATED"/>
    <property type="match status" value="1"/>
</dbReference>
<evidence type="ECO:0000313" key="3">
    <source>
        <dbReference type="Proteomes" id="UP000662703"/>
    </source>
</evidence>
<comment type="caution">
    <text evidence="2">The sequence shown here is derived from an EMBL/GenBank/DDBJ whole genome shotgun (WGS) entry which is preliminary data.</text>
</comment>
<reference evidence="2 3" key="1">
    <citation type="submission" date="2012-09" db="EMBL/GenBank/DDBJ databases">
        <title>Genome Sequence of alkane-degrading Bacterium Alcanivorax sp. 521-1.</title>
        <authorList>
            <person name="Lai Q."/>
            <person name="Shao Z."/>
        </authorList>
    </citation>
    <scope>NUCLEOTIDE SEQUENCE [LARGE SCALE GENOMIC DNA]</scope>
    <source>
        <strain evidence="2 3">521-1</strain>
    </source>
</reference>
<evidence type="ECO:0000313" key="2">
    <source>
        <dbReference type="EMBL" id="MBF5057640.1"/>
    </source>
</evidence>
<dbReference type="SUPFAM" id="SSF56281">
    <property type="entry name" value="Metallo-hydrolase/oxidoreductase"/>
    <property type="match status" value="1"/>
</dbReference>
<sequence length="205" mass="22432">MKQVQPDVWQTELESPFPGLTTHAYLLTRARGNVLFYNTGHDHEIDRMAGLGGVHRQYLSHLDELGASLNTIAERYGSLLGGHEAERADFAKVRAPDILFRRHEVHDGIEVIPTPGHTAGSTCFLATSSTGRRYLFTGDTLYLSDEGWRAGLLPGSDRAALTASLEQLRALNPDVVFSSAFAGEAGFAEIHGDWAARVDEALARM</sequence>
<dbReference type="RefSeq" id="WP_194865813.1">
    <property type="nucleotide sequence ID" value="NZ_ARXX01000052.1"/>
</dbReference>
<proteinExistence type="predicted"/>
<feature type="domain" description="Metallo-beta-lactamase" evidence="1">
    <location>
        <begin position="21"/>
        <end position="180"/>
    </location>
</feature>
<dbReference type="Proteomes" id="UP000662703">
    <property type="component" value="Unassembled WGS sequence"/>
</dbReference>
<dbReference type="Pfam" id="PF00753">
    <property type="entry name" value="Lactamase_B"/>
    <property type="match status" value="1"/>
</dbReference>
<protein>
    <recommendedName>
        <fullName evidence="1">Metallo-beta-lactamase domain-containing protein</fullName>
    </recommendedName>
</protein>
<keyword evidence="3" id="KW-1185">Reference proteome</keyword>
<accession>A0ABS0AWH7</accession>
<gene>
    <name evidence="2" type="ORF">Y5W_02934</name>
</gene>
<dbReference type="EMBL" id="ARXX01000052">
    <property type="protein sequence ID" value="MBF5057640.1"/>
    <property type="molecule type" value="Genomic_DNA"/>
</dbReference>
<evidence type="ECO:0000259" key="1">
    <source>
        <dbReference type="SMART" id="SM00849"/>
    </source>
</evidence>
<name>A0ABS0AWH7_9GAMM</name>
<organism evidence="2 3">
    <name type="scientific">Alloalcanivorax profundimaris</name>
    <dbReference type="NCBI Taxonomy" id="2735259"/>
    <lineage>
        <taxon>Bacteria</taxon>
        <taxon>Pseudomonadati</taxon>
        <taxon>Pseudomonadota</taxon>
        <taxon>Gammaproteobacteria</taxon>
        <taxon>Oceanospirillales</taxon>
        <taxon>Alcanivoracaceae</taxon>
        <taxon>Alloalcanivorax</taxon>
    </lineage>
</organism>
<dbReference type="Gene3D" id="3.60.15.10">
    <property type="entry name" value="Ribonuclease Z/Hydroxyacylglutathione hydrolase-like"/>
    <property type="match status" value="1"/>
</dbReference>